<gene>
    <name evidence="3" type="ORF">HOP48_12705</name>
</gene>
<name>A0ABS9PKT8_9GAMM</name>
<sequence>TTAQDIGLANASGSLFRGAQEISRWTGHPSIVLRLGLETASSFFIYNNAWHDSICLSTIQNFRGAWKQLFRYLPWVLLFSLTNSFSEEVVYRLGVIVPLYGRIEPGYIMLISAIAFGAPHLRGMPNGLIGAIMAGFLGWLLAKSVIETHGIFWAWFIHFVQDVVIFSAFVMAAANKALQPTMDRDAAPLG</sequence>
<keyword evidence="3" id="KW-0378">Hydrolase</keyword>
<feature type="non-terminal residue" evidence="3">
    <location>
        <position position="1"/>
    </location>
</feature>
<evidence type="ECO:0000259" key="2">
    <source>
        <dbReference type="Pfam" id="PF02517"/>
    </source>
</evidence>
<dbReference type="EMBL" id="JABFUB010000009">
    <property type="protein sequence ID" value="MCG6662404.1"/>
    <property type="molecule type" value="Genomic_DNA"/>
</dbReference>
<keyword evidence="1" id="KW-0472">Membrane</keyword>
<comment type="caution">
    <text evidence="3">The sequence shown here is derived from an EMBL/GenBank/DDBJ whole genome shotgun (WGS) entry which is preliminary data.</text>
</comment>
<feature type="transmembrane region" description="Helical" evidence="1">
    <location>
        <begin position="128"/>
        <end position="146"/>
    </location>
</feature>
<feature type="domain" description="CAAX prenyl protease 2/Lysostaphin resistance protein A-like" evidence="2">
    <location>
        <begin position="72"/>
        <end position="163"/>
    </location>
</feature>
<keyword evidence="4" id="KW-1185">Reference proteome</keyword>
<accession>A0ABS9PKT8</accession>
<dbReference type="InterPro" id="IPR003675">
    <property type="entry name" value="Rce1/LyrA-like_dom"/>
</dbReference>
<evidence type="ECO:0000313" key="4">
    <source>
        <dbReference type="Proteomes" id="UP000814353"/>
    </source>
</evidence>
<keyword evidence="3" id="KW-0482">Metalloprotease</keyword>
<dbReference type="Pfam" id="PF02517">
    <property type="entry name" value="Rce1-like"/>
    <property type="match status" value="1"/>
</dbReference>
<dbReference type="Proteomes" id="UP000814353">
    <property type="component" value="Unassembled WGS sequence"/>
</dbReference>
<reference evidence="3 4" key="1">
    <citation type="submission" date="2020-05" db="EMBL/GenBank/DDBJ databases">
        <title>Comparative genomic analysis of denitrifying bacteria from Halomonas genus.</title>
        <authorList>
            <person name="Wang L."/>
            <person name="Shao Z."/>
        </authorList>
    </citation>
    <scope>NUCLEOTIDE SEQUENCE [LARGE SCALE GENOMIC DNA]</scope>
    <source>
        <strain evidence="3 4">DSM 17331</strain>
    </source>
</reference>
<protein>
    <submittedName>
        <fullName evidence="3">CPBP family intramembrane metalloprotease</fullName>
    </submittedName>
</protein>
<dbReference type="GO" id="GO:0008237">
    <property type="term" value="F:metallopeptidase activity"/>
    <property type="evidence" value="ECO:0007669"/>
    <property type="project" value="UniProtKB-KW"/>
</dbReference>
<organism evidence="3 4">
    <name type="scientific">Billgrantia kenyensis</name>
    <dbReference type="NCBI Taxonomy" id="321266"/>
    <lineage>
        <taxon>Bacteria</taxon>
        <taxon>Pseudomonadati</taxon>
        <taxon>Pseudomonadota</taxon>
        <taxon>Gammaproteobacteria</taxon>
        <taxon>Oceanospirillales</taxon>
        <taxon>Halomonadaceae</taxon>
        <taxon>Billgrantia</taxon>
    </lineage>
</organism>
<keyword evidence="1" id="KW-1133">Transmembrane helix</keyword>
<keyword evidence="1" id="KW-0812">Transmembrane</keyword>
<proteinExistence type="predicted"/>
<keyword evidence="3" id="KW-0645">Protease</keyword>
<evidence type="ECO:0000313" key="3">
    <source>
        <dbReference type="EMBL" id="MCG6662404.1"/>
    </source>
</evidence>
<evidence type="ECO:0000256" key="1">
    <source>
        <dbReference type="SAM" id="Phobius"/>
    </source>
</evidence>
<feature type="transmembrane region" description="Helical" evidence="1">
    <location>
        <begin position="152"/>
        <end position="174"/>
    </location>
</feature>